<dbReference type="CDD" id="cd01127">
    <property type="entry name" value="TrwB_TraG_TraD_VirD4"/>
    <property type="match status" value="1"/>
</dbReference>
<evidence type="ECO:0008006" key="10">
    <source>
        <dbReference type="Google" id="ProtNLM"/>
    </source>
</evidence>
<evidence type="ECO:0000256" key="4">
    <source>
        <dbReference type="ARBA" id="ARBA00022692"/>
    </source>
</evidence>
<keyword evidence="4 7" id="KW-0812">Transmembrane</keyword>
<evidence type="ECO:0000256" key="3">
    <source>
        <dbReference type="ARBA" id="ARBA00022475"/>
    </source>
</evidence>
<keyword evidence="9" id="KW-1185">Reference proteome</keyword>
<dbReference type="PANTHER" id="PTHR37937:SF1">
    <property type="entry name" value="CONJUGATIVE TRANSFER: DNA TRANSPORT"/>
    <property type="match status" value="1"/>
</dbReference>
<protein>
    <recommendedName>
        <fullName evidence="10">TraD/TraG TraM recognition site domain-containing protein</fullName>
    </recommendedName>
</protein>
<dbReference type="STRING" id="883161.HMPREF9306_01590"/>
<name>S2VWZ5_9ACTN</name>
<dbReference type="InterPro" id="IPR003688">
    <property type="entry name" value="TraG/VirD4"/>
</dbReference>
<dbReference type="Pfam" id="PF02534">
    <property type="entry name" value="T4SS-DNA_transf"/>
    <property type="match status" value="1"/>
</dbReference>
<dbReference type="PANTHER" id="PTHR37937">
    <property type="entry name" value="CONJUGATIVE TRANSFER: DNA TRANSPORT"/>
    <property type="match status" value="1"/>
</dbReference>
<feature type="transmembrane region" description="Helical" evidence="7">
    <location>
        <begin position="6"/>
        <end position="27"/>
    </location>
</feature>
<dbReference type="HOGENOM" id="CLU_454044_0_0_11"/>
<dbReference type="RefSeq" id="WP_016456408.1">
    <property type="nucleotide sequence ID" value="NZ_KE150269.1"/>
</dbReference>
<dbReference type="Proteomes" id="UP000014417">
    <property type="component" value="Unassembled WGS sequence"/>
</dbReference>
<dbReference type="SUPFAM" id="SSF52540">
    <property type="entry name" value="P-loop containing nucleoside triphosphate hydrolases"/>
    <property type="match status" value="1"/>
</dbReference>
<keyword evidence="3" id="KW-1003">Cell membrane</keyword>
<evidence type="ECO:0000313" key="9">
    <source>
        <dbReference type="Proteomes" id="UP000014417"/>
    </source>
</evidence>
<evidence type="ECO:0000256" key="1">
    <source>
        <dbReference type="ARBA" id="ARBA00004651"/>
    </source>
</evidence>
<dbReference type="InterPro" id="IPR051539">
    <property type="entry name" value="T4SS-coupling_protein"/>
</dbReference>
<proteinExistence type="inferred from homology"/>
<dbReference type="EMBL" id="AGZR01000009">
    <property type="protein sequence ID" value="EPD32028.1"/>
    <property type="molecule type" value="Genomic_DNA"/>
</dbReference>
<comment type="similarity">
    <text evidence="2">Belongs to the VirD4/TraG family.</text>
</comment>
<evidence type="ECO:0000256" key="6">
    <source>
        <dbReference type="ARBA" id="ARBA00023136"/>
    </source>
</evidence>
<dbReference type="GO" id="GO:0005886">
    <property type="term" value="C:plasma membrane"/>
    <property type="evidence" value="ECO:0007669"/>
    <property type="project" value="UniProtKB-SubCell"/>
</dbReference>
<dbReference type="OrthoDB" id="226701at2"/>
<comment type="caution">
    <text evidence="8">The sequence shown here is derived from an EMBL/GenBank/DDBJ whole genome shotgun (WGS) entry which is preliminary data.</text>
</comment>
<accession>S2VWZ5</accession>
<keyword evidence="6 7" id="KW-0472">Membrane</keyword>
<evidence type="ECO:0000256" key="2">
    <source>
        <dbReference type="ARBA" id="ARBA00008806"/>
    </source>
</evidence>
<dbReference type="InterPro" id="IPR027417">
    <property type="entry name" value="P-loop_NTPase"/>
</dbReference>
<gene>
    <name evidence="8" type="ORF">HMPREF9306_01590</name>
</gene>
<sequence>MPEISAGLWLIILVPFLIGLAIVLWVAHVLIQERRGRASGDGMAAWRGASARWAKPKDVKHLVLNQGEPVPGRIRLGWLGKYLIGSRQNRSVLVMAPSGSGKTPRVLVPAVNNHAGPAVVGSVKTDAYWLTHQMREQSASKRGGQVFVFDPTNFSGLASCRWSPLLGVEDYAGATRAADVLVATARPIDSRGMSGQEFWDSQGRQFVAPLLFAAVKSGSSITDVLMWMNMTGGDEYVTDLLEQIGDRVALAAWNNMLASEPRFLTSVRATAKSIMEIWGRPEIAETVDISADKPLPLLDLDRLLDDSDSTLYLVAPASEQQTYTPIYETLVNAVLKRFETRAQTAGVPPARPLLLAIDEAAQIAPLRRLDEVLSKSAGEGVMPMLVWQSVSQIQKIYGRAAASTVLANTWAKMYLPGINDPETLRSITDAVGTDMYAARSRNRSATGSSVSVSYRAEQVAPAWWVRAMSDNQAIAVCGSLSAMRLKIPAWFEDDFLRSQVDPQAASLFDSYYQPANDQKTRKVSQ</sequence>
<dbReference type="AlphaFoldDB" id="S2VWZ5"/>
<keyword evidence="5 7" id="KW-1133">Transmembrane helix</keyword>
<dbReference type="Gene3D" id="3.40.50.300">
    <property type="entry name" value="P-loop containing nucleotide triphosphate hydrolases"/>
    <property type="match status" value="1"/>
</dbReference>
<evidence type="ECO:0000313" key="8">
    <source>
        <dbReference type="EMBL" id="EPD32028.1"/>
    </source>
</evidence>
<evidence type="ECO:0000256" key="5">
    <source>
        <dbReference type="ARBA" id="ARBA00022989"/>
    </source>
</evidence>
<comment type="subcellular location">
    <subcellularLocation>
        <location evidence="1">Cell membrane</location>
        <topology evidence="1">Multi-pass membrane protein</topology>
    </subcellularLocation>
</comment>
<organism evidence="8 9">
    <name type="scientific">Propionimicrobium lymphophilum ACS-093-V-SCH5</name>
    <dbReference type="NCBI Taxonomy" id="883161"/>
    <lineage>
        <taxon>Bacteria</taxon>
        <taxon>Bacillati</taxon>
        <taxon>Actinomycetota</taxon>
        <taxon>Actinomycetes</taxon>
        <taxon>Propionibacteriales</taxon>
        <taxon>Propionibacteriaceae</taxon>
        <taxon>Propionimicrobium</taxon>
    </lineage>
</organism>
<reference evidence="8 9" key="1">
    <citation type="submission" date="2013-04" db="EMBL/GenBank/DDBJ databases">
        <title>The Genome Sequence of Propionimicrobium lymphophilum ACS-093-V-SCH5.</title>
        <authorList>
            <consortium name="The Broad Institute Genomics Platform"/>
            <person name="Earl A."/>
            <person name="Ward D."/>
            <person name="Feldgarden M."/>
            <person name="Gevers D."/>
            <person name="Saerens B."/>
            <person name="Vaneechoutte M."/>
            <person name="Walker B."/>
            <person name="Young S."/>
            <person name="Zeng Q."/>
            <person name="Gargeya S."/>
            <person name="Fitzgerald M."/>
            <person name="Haas B."/>
            <person name="Abouelleil A."/>
            <person name="Allen A.W."/>
            <person name="Alvarado L."/>
            <person name="Arachchi H.M."/>
            <person name="Berlin A.M."/>
            <person name="Chapman S.B."/>
            <person name="Gainer-Dewar J."/>
            <person name="Goldberg J."/>
            <person name="Griggs A."/>
            <person name="Gujja S."/>
            <person name="Hansen M."/>
            <person name="Howarth C."/>
            <person name="Imamovic A."/>
            <person name="Ireland A."/>
            <person name="Larimer J."/>
            <person name="McCowan C."/>
            <person name="Murphy C."/>
            <person name="Pearson M."/>
            <person name="Poon T.W."/>
            <person name="Priest M."/>
            <person name="Roberts A."/>
            <person name="Saif S."/>
            <person name="Shea T."/>
            <person name="Sisk P."/>
            <person name="Sykes S."/>
            <person name="Wortman J."/>
            <person name="Nusbaum C."/>
            <person name="Birren B."/>
        </authorList>
    </citation>
    <scope>NUCLEOTIDE SEQUENCE [LARGE SCALE GENOMIC DNA]</scope>
    <source>
        <strain evidence="8 9">ACS-093-V-SCH5</strain>
    </source>
</reference>
<evidence type="ECO:0000256" key="7">
    <source>
        <dbReference type="SAM" id="Phobius"/>
    </source>
</evidence>